<dbReference type="GO" id="GO:0005829">
    <property type="term" value="C:cytosol"/>
    <property type="evidence" value="ECO:0007669"/>
    <property type="project" value="TreeGrafter"/>
</dbReference>
<dbReference type="Gene3D" id="3.30.559.30">
    <property type="entry name" value="Nonribosomal peptide synthetase, condensation domain"/>
    <property type="match status" value="1"/>
</dbReference>
<evidence type="ECO:0000313" key="3">
    <source>
        <dbReference type="EMBL" id="AKF95628.1"/>
    </source>
</evidence>
<dbReference type="PANTHER" id="PTHR45527:SF1">
    <property type="entry name" value="FATTY ACID SYNTHASE"/>
    <property type="match status" value="1"/>
</dbReference>
<sequence length="459" mass="54018">MVTLVKKTVIKTYPLSKVQSVFYQHYALFPDSYGNNEKILYRIHSKINIDVMKEAFLQVIKRHEMYRTNFLMEDEPVHKVYEEAILDFEVVDASGWPQELVTQFLSEETYRPFQLEENPPFRIRLFRFSEDDFILLLVWHHVAVDGWSASLTIDDFGLLYKNLLEGNEFELTPIRKQFSDFVAAQNEMLESPEGERQRLFWKEKLSGELPVLKLPADRDFPEVRTYKGGTVSFRLEKTVSDKVFAYCQQKETTLDRVLLSLYFAFLHGYSQQEEIVIGTPRYGRASTRYYNTCGVFVNLIPLRLKMPKNATYAELVHIVDEQIKQCLDYQDFPMTLMMEEQDIKTGLTPLFQTCFSIQKWPRQNTTFHFGDSTHEINLHGLQMSHYYTEKKISKFDLALYVEEDRKKGILPIFEYNADIFDKKTIKKLSRIFITFITSAMEDDQVKISTLCSYLQAIEK</sequence>
<reference evidence="3" key="1">
    <citation type="submission" date="2015-03" db="EMBL/GenBank/DDBJ databases">
        <title>MIGS Cultured Bacterial/Archaeal sample from Brevibacillus laterosporus.</title>
        <authorList>
            <person name="Zeng D."/>
            <person name="Zhu L."/>
            <person name="Dong G."/>
            <person name="Ye W."/>
            <person name="Ren D."/>
            <person name="Wu L."/>
            <person name="Xu J."/>
            <person name="Li G."/>
            <person name="Guo L."/>
        </authorList>
    </citation>
    <scope>NUCLEOTIDE SEQUENCE</scope>
    <source>
        <strain evidence="3">B9</strain>
        <plasmid evidence="3">unnamed2</plasmid>
    </source>
</reference>
<dbReference type="GO" id="GO:0043041">
    <property type="term" value="P:amino acid activation for nonribosomal peptide biosynthetic process"/>
    <property type="evidence" value="ECO:0007669"/>
    <property type="project" value="TreeGrafter"/>
</dbReference>
<dbReference type="EMBL" id="CP011076">
    <property type="protein sequence ID" value="AKF95628.1"/>
    <property type="molecule type" value="Genomic_DNA"/>
</dbReference>
<feature type="domain" description="Condensation" evidence="2">
    <location>
        <begin position="11"/>
        <end position="450"/>
    </location>
</feature>
<evidence type="ECO:0000259" key="2">
    <source>
        <dbReference type="Pfam" id="PF00668"/>
    </source>
</evidence>
<dbReference type="Pfam" id="PF00668">
    <property type="entry name" value="Condensation"/>
    <property type="match status" value="1"/>
</dbReference>
<dbReference type="CDD" id="cd19531">
    <property type="entry name" value="LCL_NRPS-like"/>
    <property type="match status" value="1"/>
</dbReference>
<dbReference type="GO" id="GO:0003824">
    <property type="term" value="F:catalytic activity"/>
    <property type="evidence" value="ECO:0007669"/>
    <property type="project" value="InterPro"/>
</dbReference>
<organism evidence="3">
    <name type="scientific">Brevibacillus laterosporus</name>
    <name type="common">Bacillus laterosporus</name>
    <dbReference type="NCBI Taxonomy" id="1465"/>
    <lineage>
        <taxon>Bacteria</taxon>
        <taxon>Bacillati</taxon>
        <taxon>Bacillota</taxon>
        <taxon>Bacilli</taxon>
        <taxon>Bacillales</taxon>
        <taxon>Paenibacillaceae</taxon>
        <taxon>Brevibacillus</taxon>
    </lineage>
</organism>
<dbReference type="GO" id="GO:0031177">
    <property type="term" value="F:phosphopantetheine binding"/>
    <property type="evidence" value="ECO:0007669"/>
    <property type="project" value="TreeGrafter"/>
</dbReference>
<proteinExistence type="predicted"/>
<name>A0A0F7EIW4_BRELA</name>
<accession>A0A0F7EIW4</accession>
<protein>
    <submittedName>
        <fullName evidence="3">Surfactin synthase subunit 1</fullName>
    </submittedName>
</protein>
<geneLocation type="plasmid" evidence="3">
    <name>unnamed2</name>
</geneLocation>
<dbReference type="GO" id="GO:0008610">
    <property type="term" value="P:lipid biosynthetic process"/>
    <property type="evidence" value="ECO:0007669"/>
    <property type="project" value="UniProtKB-ARBA"/>
</dbReference>
<dbReference type="InterPro" id="IPR023213">
    <property type="entry name" value="CAT-like_dom_sf"/>
</dbReference>
<dbReference type="SUPFAM" id="SSF52777">
    <property type="entry name" value="CoA-dependent acyltransferases"/>
    <property type="match status" value="2"/>
</dbReference>
<dbReference type="PANTHER" id="PTHR45527">
    <property type="entry name" value="NONRIBOSOMAL PEPTIDE SYNTHETASE"/>
    <property type="match status" value="1"/>
</dbReference>
<dbReference type="GO" id="GO:0044550">
    <property type="term" value="P:secondary metabolite biosynthetic process"/>
    <property type="evidence" value="ECO:0007669"/>
    <property type="project" value="TreeGrafter"/>
</dbReference>
<dbReference type="Gene3D" id="3.30.559.10">
    <property type="entry name" value="Chloramphenicol acetyltransferase-like domain"/>
    <property type="match status" value="1"/>
</dbReference>
<dbReference type="AlphaFoldDB" id="A0A0F7EIW4"/>
<dbReference type="RefSeq" id="WP_031414714.1">
    <property type="nucleotide sequence ID" value="NZ_CP011076.1"/>
</dbReference>
<keyword evidence="1" id="KW-0677">Repeat</keyword>
<keyword evidence="3" id="KW-0614">Plasmid</keyword>
<gene>
    <name evidence="3" type="ORF">EX87_18450</name>
</gene>
<dbReference type="InterPro" id="IPR001242">
    <property type="entry name" value="Condensation_dom"/>
</dbReference>
<evidence type="ECO:0000256" key="1">
    <source>
        <dbReference type="ARBA" id="ARBA00022737"/>
    </source>
</evidence>